<dbReference type="OrthoDB" id="3541267at2"/>
<sequence length="131" mass="14340">MSDSPTDRVLADVAHVRRRQDLRWGEQNHPALAPCADGTTTRTGYEASADRWKEINDARARASDTIDRCPAGASPHPHTAWDGILLEEVYEALAEEDPAAVRAELVQVAAVAVAWIEAIDRRTARAEDGAR</sequence>
<dbReference type="Proteomes" id="UP000295345">
    <property type="component" value="Unassembled WGS sequence"/>
</dbReference>
<dbReference type="RefSeq" id="WP_132821070.1">
    <property type="nucleotide sequence ID" value="NZ_SMKI01000414.1"/>
</dbReference>
<organism evidence="2 3">
    <name type="scientific">Streptomyces hainanensis</name>
    <dbReference type="NCBI Taxonomy" id="402648"/>
    <lineage>
        <taxon>Bacteria</taxon>
        <taxon>Bacillati</taxon>
        <taxon>Actinomycetota</taxon>
        <taxon>Actinomycetes</taxon>
        <taxon>Kitasatosporales</taxon>
        <taxon>Streptomycetaceae</taxon>
        <taxon>Streptomyces</taxon>
    </lineage>
</organism>
<protein>
    <submittedName>
        <fullName evidence="2">Uncharacterized protein</fullName>
    </submittedName>
</protein>
<reference evidence="2 3" key="1">
    <citation type="submission" date="2019-03" db="EMBL/GenBank/DDBJ databases">
        <title>Draft genome sequences of novel Actinobacteria.</title>
        <authorList>
            <person name="Sahin N."/>
            <person name="Ay H."/>
            <person name="Saygin H."/>
        </authorList>
    </citation>
    <scope>NUCLEOTIDE SEQUENCE [LARGE SCALE GENOMIC DNA]</scope>
    <source>
        <strain evidence="2 3">DSM 41900</strain>
    </source>
</reference>
<gene>
    <name evidence="2" type="ORF">E1283_28615</name>
</gene>
<comment type="caution">
    <text evidence="2">The sequence shown here is derived from an EMBL/GenBank/DDBJ whole genome shotgun (WGS) entry which is preliminary data.</text>
</comment>
<feature type="region of interest" description="Disordered" evidence="1">
    <location>
        <begin position="21"/>
        <end position="42"/>
    </location>
</feature>
<accession>A0A4R4SYK8</accession>
<keyword evidence="3" id="KW-1185">Reference proteome</keyword>
<evidence type="ECO:0000256" key="1">
    <source>
        <dbReference type="SAM" id="MobiDB-lite"/>
    </source>
</evidence>
<dbReference type="EMBL" id="SMKI01000414">
    <property type="protein sequence ID" value="TDC67602.1"/>
    <property type="molecule type" value="Genomic_DNA"/>
</dbReference>
<evidence type="ECO:0000313" key="3">
    <source>
        <dbReference type="Proteomes" id="UP000295345"/>
    </source>
</evidence>
<proteinExistence type="predicted"/>
<evidence type="ECO:0000313" key="2">
    <source>
        <dbReference type="EMBL" id="TDC67602.1"/>
    </source>
</evidence>
<dbReference type="AlphaFoldDB" id="A0A4R4SYK8"/>
<name>A0A4R4SYK8_9ACTN</name>